<dbReference type="EMBL" id="CP012839">
    <property type="protein sequence ID" value="ARC53380.1"/>
    <property type="molecule type" value="Genomic_DNA"/>
</dbReference>
<dbReference type="GO" id="GO:0034220">
    <property type="term" value="P:monoatomic ion transmembrane transport"/>
    <property type="evidence" value="ECO:0007669"/>
    <property type="project" value="InterPro"/>
</dbReference>
<dbReference type="Gene3D" id="2.40.160.10">
    <property type="entry name" value="Porin"/>
    <property type="match status" value="1"/>
</dbReference>
<proteinExistence type="predicted"/>
<name>A0A1V0HKM2_9ENTR</name>
<evidence type="ECO:0000313" key="3">
    <source>
        <dbReference type="Proteomes" id="UP000242793"/>
    </source>
</evidence>
<dbReference type="GO" id="GO:0009279">
    <property type="term" value="C:cell outer membrane"/>
    <property type="evidence" value="ECO:0007669"/>
    <property type="project" value="InterPro"/>
</dbReference>
<dbReference type="Pfam" id="PF00267">
    <property type="entry name" value="Porin_1"/>
    <property type="match status" value="1"/>
</dbReference>
<dbReference type="STRING" id="428411.AOQ87_01775"/>
<dbReference type="InterPro" id="IPR050298">
    <property type="entry name" value="Gram-neg_bact_OMP"/>
</dbReference>
<dbReference type="Proteomes" id="UP000242793">
    <property type="component" value="Chromosome"/>
</dbReference>
<evidence type="ECO:0000256" key="1">
    <source>
        <dbReference type="ARBA" id="ARBA00022729"/>
    </source>
</evidence>
<gene>
    <name evidence="2" type="ORF">AOQ87_01775</name>
</gene>
<dbReference type="InterPro" id="IPR023614">
    <property type="entry name" value="Porin_dom_sf"/>
</dbReference>
<dbReference type="PANTHER" id="PTHR34501:SF2">
    <property type="entry name" value="OUTER MEMBRANE PORIN F-RELATED"/>
    <property type="match status" value="1"/>
</dbReference>
<dbReference type="SUPFAM" id="SSF56935">
    <property type="entry name" value="Porins"/>
    <property type="match status" value="1"/>
</dbReference>
<protein>
    <recommendedName>
        <fullName evidence="4">Porin domain-containing protein</fullName>
    </recommendedName>
</protein>
<dbReference type="GO" id="GO:0015288">
    <property type="term" value="F:porin activity"/>
    <property type="evidence" value="ECO:0007669"/>
    <property type="project" value="InterPro"/>
</dbReference>
<keyword evidence="3" id="KW-1185">Reference proteome</keyword>
<evidence type="ECO:0008006" key="4">
    <source>
        <dbReference type="Google" id="ProtNLM"/>
    </source>
</evidence>
<dbReference type="AlphaFoldDB" id="A0A1V0HKM2"/>
<sequence length="361" mass="42211">MIKRNIFILFMMIKILISTVYALEIKGKNKEKIEFSGSFRIQNDFNSFGNAIFNKHNEIINQTNLNIIGEKEIFRGITGFGNFEMENSFNHSKYESYSKSNLTCIGLDLMNLGKIEYGKSYIILYDVKKWTNPIKDRIAEEIKYPFQGIENLQSNLLTYKKNFGNRDELGLSFQYCGKRWEATDNAYDSGFGFSANYDVLYGLKVGLSHLDIGKFRFSGTDNRAIIFQDMSFWNAGMKYKDKGSNFYISAVYEDMQTTDKIHQRQKENSRKVSDTKSFNFIMQCISQKISLKPFLGFSKIYRTHFLDNFRKNLTKDCIYLGISYQFDKNLTANFNYQMNITDFQMKEKVPSNATFGIEYRF</sequence>
<reference evidence="2 3" key="1">
    <citation type="submission" date="2015-10" db="EMBL/GenBank/DDBJ databases">
        <title>Survey of human and primate louse endosymbionts.</title>
        <authorList>
            <person name="Boyd B.M."/>
        </authorList>
    </citation>
    <scope>NUCLEOTIDE SEQUENCE [LARGE SCALE GENOMIC DNA]</scope>
    <source>
        <strain evidence="2 3">PTSK</strain>
    </source>
</reference>
<keyword evidence="1" id="KW-0732">Signal</keyword>
<dbReference type="KEGG" id="rped:AOQ87_01775"/>
<evidence type="ECO:0000313" key="2">
    <source>
        <dbReference type="EMBL" id="ARC53380.1"/>
    </source>
</evidence>
<organism evidence="2 3">
    <name type="scientific">Candidatus Riesia pediculischaeffi</name>
    <dbReference type="NCBI Taxonomy" id="428411"/>
    <lineage>
        <taxon>Bacteria</taxon>
        <taxon>Pseudomonadati</taxon>
        <taxon>Pseudomonadota</taxon>
        <taxon>Gammaproteobacteria</taxon>
        <taxon>Enterobacterales</taxon>
        <taxon>Enterobacteriaceae</taxon>
        <taxon>Candidatus Riesia</taxon>
    </lineage>
</organism>
<dbReference type="PANTHER" id="PTHR34501">
    <property type="entry name" value="PROTEIN YDDL-RELATED"/>
    <property type="match status" value="1"/>
</dbReference>
<dbReference type="InterPro" id="IPR001702">
    <property type="entry name" value="Porin_Gram-ve"/>
</dbReference>
<accession>A0A1V0HKM2</accession>